<sequence length="113" mass="12211">MQFLSTLTITMSAMLSLAAAGPLTAREVDHCPTGYVSCGKDNTDGGPGFRCAAQCTNLSPSSSLGRCTDSCLAGYYPDECINGGDFDERTKCSEINFLESKLQHYHFIAEFSY</sequence>
<dbReference type="EMBL" id="PUHP01004042">
    <property type="protein sequence ID" value="TQN63738.1"/>
    <property type="molecule type" value="Genomic_DNA"/>
</dbReference>
<protein>
    <submittedName>
        <fullName evidence="2">Uncharacterized protein</fullName>
    </submittedName>
</protein>
<gene>
    <name evidence="2" type="ORF">CSHISOI_11676</name>
</gene>
<evidence type="ECO:0000256" key="1">
    <source>
        <dbReference type="SAM" id="SignalP"/>
    </source>
</evidence>
<reference evidence="2 3" key="1">
    <citation type="journal article" date="2019" name="Sci. Rep.">
        <title>Colletotrichum shisoi sp. nov., an anthracnose pathogen of Perilla frutescens in Japan: molecular phylogenetic, morphological and genomic evidence.</title>
        <authorList>
            <person name="Gan P."/>
            <person name="Tsushima A."/>
            <person name="Hiroyama R."/>
            <person name="Narusaka M."/>
            <person name="Takano Y."/>
            <person name="Narusaka Y."/>
            <person name="Kawaradani M."/>
            <person name="Damm U."/>
            <person name="Shirasu K."/>
        </authorList>
    </citation>
    <scope>NUCLEOTIDE SEQUENCE [LARGE SCALE GENOMIC DNA]</scope>
    <source>
        <strain evidence="2 3">PG-2018a</strain>
    </source>
</reference>
<dbReference type="Proteomes" id="UP000326340">
    <property type="component" value="Unassembled WGS sequence"/>
</dbReference>
<feature type="chain" id="PRO_5025032388" evidence="1">
    <location>
        <begin position="21"/>
        <end position="113"/>
    </location>
</feature>
<comment type="caution">
    <text evidence="2">The sequence shown here is derived from an EMBL/GenBank/DDBJ whole genome shotgun (WGS) entry which is preliminary data.</text>
</comment>
<dbReference type="AlphaFoldDB" id="A0A5Q4B9Z2"/>
<evidence type="ECO:0000313" key="2">
    <source>
        <dbReference type="EMBL" id="TQN63738.1"/>
    </source>
</evidence>
<proteinExistence type="predicted"/>
<feature type="signal peptide" evidence="1">
    <location>
        <begin position="1"/>
        <end position="20"/>
    </location>
</feature>
<accession>A0A5Q4B9Z2</accession>
<evidence type="ECO:0000313" key="3">
    <source>
        <dbReference type="Proteomes" id="UP000326340"/>
    </source>
</evidence>
<feature type="non-terminal residue" evidence="2">
    <location>
        <position position="113"/>
    </location>
</feature>
<keyword evidence="3" id="KW-1185">Reference proteome</keyword>
<keyword evidence="1" id="KW-0732">Signal</keyword>
<name>A0A5Q4B9Z2_9PEZI</name>
<organism evidence="2 3">
    <name type="scientific">Colletotrichum shisoi</name>
    <dbReference type="NCBI Taxonomy" id="2078593"/>
    <lineage>
        <taxon>Eukaryota</taxon>
        <taxon>Fungi</taxon>
        <taxon>Dikarya</taxon>
        <taxon>Ascomycota</taxon>
        <taxon>Pezizomycotina</taxon>
        <taxon>Sordariomycetes</taxon>
        <taxon>Hypocreomycetidae</taxon>
        <taxon>Glomerellales</taxon>
        <taxon>Glomerellaceae</taxon>
        <taxon>Colletotrichum</taxon>
        <taxon>Colletotrichum destructivum species complex</taxon>
    </lineage>
</organism>
<dbReference type="OrthoDB" id="3666713at2759"/>